<accession>A0A841TYM2</accession>
<organism evidence="1 2">
    <name type="scientific">Cohnella xylanilytica</name>
    <dbReference type="NCBI Taxonomy" id="557555"/>
    <lineage>
        <taxon>Bacteria</taxon>
        <taxon>Bacillati</taxon>
        <taxon>Bacillota</taxon>
        <taxon>Bacilli</taxon>
        <taxon>Bacillales</taxon>
        <taxon>Paenibacillaceae</taxon>
        <taxon>Cohnella</taxon>
    </lineage>
</organism>
<evidence type="ECO:0000313" key="1">
    <source>
        <dbReference type="EMBL" id="MBB6692659.1"/>
    </source>
</evidence>
<evidence type="ECO:0008006" key="3">
    <source>
        <dbReference type="Google" id="ProtNLM"/>
    </source>
</evidence>
<dbReference type="AlphaFoldDB" id="A0A841TYM2"/>
<proteinExistence type="predicted"/>
<dbReference type="Proteomes" id="UP000553776">
    <property type="component" value="Unassembled WGS sequence"/>
</dbReference>
<protein>
    <recommendedName>
        <fullName evidence="3">Double zinc ribbon protein</fullName>
    </recommendedName>
</protein>
<gene>
    <name evidence="1" type="ORF">H7B90_14715</name>
</gene>
<comment type="caution">
    <text evidence="1">The sequence shown here is derived from an EMBL/GenBank/DDBJ whole genome shotgun (WGS) entry which is preliminary data.</text>
</comment>
<name>A0A841TYM2_9BACL</name>
<reference evidence="1 2" key="1">
    <citation type="submission" date="2020-08" db="EMBL/GenBank/DDBJ databases">
        <title>Cohnella phylogeny.</title>
        <authorList>
            <person name="Dunlap C."/>
        </authorList>
    </citation>
    <scope>NUCLEOTIDE SEQUENCE [LARGE SCALE GENOMIC DNA]</scope>
    <source>
        <strain evidence="1 2">DSM 25239</strain>
    </source>
</reference>
<keyword evidence="2" id="KW-1185">Reference proteome</keyword>
<dbReference type="RefSeq" id="WP_185136648.1">
    <property type="nucleotide sequence ID" value="NZ_BORM01000062.1"/>
</dbReference>
<dbReference type="EMBL" id="JACJVR010000057">
    <property type="protein sequence ID" value="MBB6692659.1"/>
    <property type="molecule type" value="Genomic_DNA"/>
</dbReference>
<evidence type="ECO:0000313" key="2">
    <source>
        <dbReference type="Proteomes" id="UP000553776"/>
    </source>
</evidence>
<sequence length="90" mass="9959">MAKKEELEPCVRCFKMPDENDKYCTDCGAPLQNRCFDAHGPLKKGCSFVNAKTAAYCAKCGEPTLFNLHGLVTPAYPTASRPNVWLGKFL</sequence>